<dbReference type="InterPro" id="IPR000073">
    <property type="entry name" value="AB_hydrolase_1"/>
</dbReference>
<dbReference type="FunFam" id="3.40.50.1820:FF:000136">
    <property type="entry name" value="Pheophytinase, chloroplastic"/>
    <property type="match status" value="1"/>
</dbReference>
<dbReference type="GO" id="GO:0009507">
    <property type="term" value="C:chloroplast"/>
    <property type="evidence" value="ECO:0007669"/>
    <property type="project" value="TreeGrafter"/>
</dbReference>
<dbReference type="Proteomes" id="UP000554482">
    <property type="component" value="Unassembled WGS sequence"/>
</dbReference>
<feature type="domain" description="AB hydrolase-1" evidence="1">
    <location>
        <begin position="151"/>
        <end position="434"/>
    </location>
</feature>
<dbReference type="EMBL" id="JABWDY010013026">
    <property type="protein sequence ID" value="KAF5198648.1"/>
    <property type="molecule type" value="Genomic_DNA"/>
</dbReference>
<keyword evidence="3" id="KW-1185">Reference proteome</keyword>
<reference evidence="2 3" key="1">
    <citation type="submission" date="2020-06" db="EMBL/GenBank/DDBJ databases">
        <title>Transcriptomic and genomic resources for Thalictrum thalictroides and T. hernandezii: Facilitating candidate gene discovery in an emerging model plant lineage.</title>
        <authorList>
            <person name="Arias T."/>
            <person name="Riano-Pachon D.M."/>
            <person name="Di Stilio V.S."/>
        </authorList>
    </citation>
    <scope>NUCLEOTIDE SEQUENCE [LARGE SCALE GENOMIC DNA]</scope>
    <source>
        <strain evidence="3">cv. WT478/WT964</strain>
        <tissue evidence="2">Leaves</tissue>
    </source>
</reference>
<dbReference type="GO" id="GO:0015996">
    <property type="term" value="P:chlorophyll catabolic process"/>
    <property type="evidence" value="ECO:0007669"/>
    <property type="project" value="InterPro"/>
</dbReference>
<name>A0A7J6WNZ1_THATH</name>
<dbReference type="PANTHER" id="PTHR47280">
    <property type="entry name" value="PHEOPHYTINASE, CHLOROPLASTIC"/>
    <property type="match status" value="1"/>
</dbReference>
<evidence type="ECO:0000259" key="1">
    <source>
        <dbReference type="Pfam" id="PF12697"/>
    </source>
</evidence>
<protein>
    <submittedName>
        <fullName evidence="2">Pheophytinase protein</fullName>
    </submittedName>
</protein>
<dbReference type="Gene3D" id="3.40.50.1820">
    <property type="entry name" value="alpha/beta hydrolase"/>
    <property type="match status" value="1"/>
</dbReference>
<dbReference type="GO" id="GO:0080124">
    <property type="term" value="F:pheophytinase activity"/>
    <property type="evidence" value="ECO:0007669"/>
    <property type="project" value="InterPro"/>
</dbReference>
<accession>A0A7J6WNZ1</accession>
<dbReference type="InterPro" id="IPR029058">
    <property type="entry name" value="AB_hydrolase_fold"/>
</dbReference>
<dbReference type="Pfam" id="PF12697">
    <property type="entry name" value="Abhydrolase_6"/>
    <property type="match status" value="1"/>
</dbReference>
<dbReference type="InterPro" id="IPR044211">
    <property type="entry name" value="PPH_chloroplastic"/>
</dbReference>
<gene>
    <name evidence="2" type="ORF">FRX31_011766</name>
</gene>
<dbReference type="OrthoDB" id="408373at2759"/>
<dbReference type="SUPFAM" id="SSF53474">
    <property type="entry name" value="alpha/beta-Hydrolases"/>
    <property type="match status" value="1"/>
</dbReference>
<proteinExistence type="predicted"/>
<comment type="caution">
    <text evidence="2">The sequence shown here is derived from an EMBL/GenBank/DDBJ whole genome shotgun (WGS) entry which is preliminary data.</text>
</comment>
<evidence type="ECO:0000313" key="2">
    <source>
        <dbReference type="EMBL" id="KAF5198648.1"/>
    </source>
</evidence>
<dbReference type="AlphaFoldDB" id="A0A7J6WNZ1"/>
<dbReference type="PANTHER" id="PTHR47280:SF1">
    <property type="entry name" value="PHEOPHYTINASE, CHLOROPLASTIC"/>
    <property type="match status" value="1"/>
</dbReference>
<organism evidence="2 3">
    <name type="scientific">Thalictrum thalictroides</name>
    <name type="common">Rue-anemone</name>
    <name type="synonym">Anemone thalictroides</name>
    <dbReference type="NCBI Taxonomy" id="46969"/>
    <lineage>
        <taxon>Eukaryota</taxon>
        <taxon>Viridiplantae</taxon>
        <taxon>Streptophyta</taxon>
        <taxon>Embryophyta</taxon>
        <taxon>Tracheophyta</taxon>
        <taxon>Spermatophyta</taxon>
        <taxon>Magnoliopsida</taxon>
        <taxon>Ranunculales</taxon>
        <taxon>Ranunculaceae</taxon>
        <taxon>Thalictroideae</taxon>
        <taxon>Thalictrum</taxon>
    </lineage>
</organism>
<evidence type="ECO:0000313" key="3">
    <source>
        <dbReference type="Proteomes" id="UP000554482"/>
    </source>
</evidence>
<sequence length="513" mass="58196">MELLFSCYSERCYPVGCLNLNSTDKSLNLSRSKLYPTRRSRVVYNGVNDKKDSLRFSDLECLHYSKNKKYKRREVSKVFGSINSDVIVGNEDVRNVSEKEDSYTKVLVPGLPDESTGDHGSAVTSCFWEWKPKFNVHYEKSGSENVNSPPVLFLPGFGVGSFHYEKQLKDLGREYRVWALDFLGQGMSLPVEDPAPLAKESSAEEMDLVWGFGERTEPWASDLVYSIDLWRDQVRYFIEEVIGEPVYIVGNSLGGFVALYFAAFNPHLVKGVTLLNATPFWGFLPNRIRSPRLARIFPWAGTFPLPANVRKLTEFIWQKVSDPSSIVQVLKQVYADHSTNIDNVFIRILETTEHPAAAASFASIMCAPKGELSFQEALSKCQMKEIPICLMYGKEDPWITPIWGLQVKRQVPEAPYYEISPAGHCPHDEVPEVVNYLLRGWIKTLESQGSVALPLLDDPELVQYGVSRDLEFVRDGSRKSVEVRFFGSKFSVWNQLSSFIRSHIADLRVKVSL</sequence>